<protein>
    <submittedName>
        <fullName evidence="2">Uncharacterized protein</fullName>
    </submittedName>
</protein>
<dbReference type="EMBL" id="QUSF01000008">
    <property type="protein sequence ID" value="RLW07070.1"/>
    <property type="molecule type" value="Genomic_DNA"/>
</dbReference>
<dbReference type="Proteomes" id="UP000276834">
    <property type="component" value="Unassembled WGS sequence"/>
</dbReference>
<reference evidence="2 3" key="1">
    <citation type="journal article" date="2018" name="Proc. R. Soc. B">
        <title>A non-coding region near Follistatin controls head colour polymorphism in the Gouldian finch.</title>
        <authorList>
            <person name="Toomey M.B."/>
            <person name="Marques C.I."/>
            <person name="Andrade P."/>
            <person name="Araujo P.M."/>
            <person name="Sabatino S."/>
            <person name="Gazda M.A."/>
            <person name="Afonso S."/>
            <person name="Lopes R.J."/>
            <person name="Corbo J.C."/>
            <person name="Carneiro M."/>
        </authorList>
    </citation>
    <scope>NUCLEOTIDE SEQUENCE [LARGE SCALE GENOMIC DNA]</scope>
    <source>
        <strain evidence="2">Red01</strain>
        <tissue evidence="2">Muscle</tissue>
    </source>
</reference>
<feature type="non-terminal residue" evidence="2">
    <location>
        <position position="1"/>
    </location>
</feature>
<proteinExistence type="predicted"/>
<evidence type="ECO:0000313" key="3">
    <source>
        <dbReference type="Proteomes" id="UP000276834"/>
    </source>
</evidence>
<accession>A0A3L8SRA8</accession>
<comment type="caution">
    <text evidence="2">The sequence shown here is derived from an EMBL/GenBank/DDBJ whole genome shotgun (WGS) entry which is preliminary data.</text>
</comment>
<keyword evidence="3" id="KW-1185">Reference proteome</keyword>
<dbReference type="AlphaFoldDB" id="A0A3L8SRA8"/>
<feature type="non-terminal residue" evidence="2">
    <location>
        <position position="120"/>
    </location>
</feature>
<gene>
    <name evidence="2" type="ORF">DV515_00004189</name>
</gene>
<evidence type="ECO:0000313" key="2">
    <source>
        <dbReference type="EMBL" id="RLW07070.1"/>
    </source>
</evidence>
<name>A0A3L8SRA8_CHLGU</name>
<organism evidence="2 3">
    <name type="scientific">Chloebia gouldiae</name>
    <name type="common">Gouldian finch</name>
    <name type="synonym">Erythrura gouldiae</name>
    <dbReference type="NCBI Taxonomy" id="44316"/>
    <lineage>
        <taxon>Eukaryota</taxon>
        <taxon>Metazoa</taxon>
        <taxon>Chordata</taxon>
        <taxon>Craniata</taxon>
        <taxon>Vertebrata</taxon>
        <taxon>Euteleostomi</taxon>
        <taxon>Archelosauria</taxon>
        <taxon>Archosauria</taxon>
        <taxon>Dinosauria</taxon>
        <taxon>Saurischia</taxon>
        <taxon>Theropoda</taxon>
        <taxon>Coelurosauria</taxon>
        <taxon>Aves</taxon>
        <taxon>Neognathae</taxon>
        <taxon>Neoaves</taxon>
        <taxon>Telluraves</taxon>
        <taxon>Australaves</taxon>
        <taxon>Passeriformes</taxon>
        <taxon>Passeroidea</taxon>
        <taxon>Passeridae</taxon>
        <taxon>Chloebia</taxon>
    </lineage>
</organism>
<sequence length="120" mass="13177">GGKCHDSTRPRRRGGTATRHGWRPRPTVGSLQPGPEQPCRGSARLFALPGKRSSGRACAAHVAERDGELSVPGMPALTFVEALHQREMAGRSRGYLGCEPQLMRTGSEMPLWARQERENF</sequence>
<feature type="region of interest" description="Disordered" evidence="1">
    <location>
        <begin position="1"/>
        <end position="40"/>
    </location>
</feature>
<evidence type="ECO:0000256" key="1">
    <source>
        <dbReference type="SAM" id="MobiDB-lite"/>
    </source>
</evidence>